<sequence length="944" mass="105862">MDPLSVLSGVAGLLSVSAAVIKMLDTIKTNMENCPRTVMWAHAEAREINWAIERLKGLIDDPDSTSKAARMSVGIHDATVTISELVTTCDGLVHTLKPFDTDPSQSLSKWDKLKWIRVQDDVVKYIRQLQVHKVSVTLILNILQCESAVFIEESQNALGLKIEAVLASSEATQKRIEGLEALFNKFIADNSTLYPSTRLSMDPNLIRWKEEEEESSSEASSVLTLPKDHDSDEWSVSHTSARRSLSFPTPDTSVPELSVPKLKRGSIGERPAKPRARITPAPRRGFEAALEETRVYRRVYNSTDNFSIYSAPNRSMVGSVMTSFSLADDSSILSAFPIMSRTELQHPEYYAHMGGNEGISRGLMRAITTRSVVKSPIEPSVQAPFSLKQFRSPPNCGESVMGRWHQSRTTIWLPKEFRTEVQFEVPVIFISRPGATKGPVPEAQVYSIDGTRKSLDDTWTDLEPPPASTTAKSGRVVKNERATWLTLLSSLQKMENESQNWTRQQIMGLRPRPASASAILTSIAGKHSLGIALQREKKSWDDMPASINRPYATTTMSHLVEMLAMLGIYWRDFNSTYHMYQAEGNGFIVKGHKISGFGIMFYFQALEKPVFQANRPIPTQAITRLAFGQLPMIFSPDFPRDPFDEQLHDSPIVRVGSRTDIADTLASFGCDRKSANYFLRDGAVTSHIFPIIFELIGMVGQIFHIKDLCFRYIPNPCYCVWSARDFSLPKLLAAYLKYIQEDPDMARRQLPIPVQTLLSPKTSIHPQDGTHLDYSWQTQDLLHSVIEDLDDVLKPYFTTRSDTPLSHLGQDILGVHFQEVLSQMNSKPSPSSTMVAFPRFEGLNTGDKEDLLMETYFQQILPAVLRSVSTTFFSLKTSDSEFRVVKGEAAQAAEYAAYVLASKEVWCTLVLRMICWLILHDFHPDDIQITKGGVLGSRLPVYVS</sequence>
<comment type="caution">
    <text evidence="2">The sequence shown here is derived from an EMBL/GenBank/DDBJ whole genome shotgun (WGS) entry which is preliminary data.</text>
</comment>
<reference evidence="2 3" key="1">
    <citation type="submission" date="2020-05" db="EMBL/GenBank/DDBJ databases">
        <title>Identification and distribution of gene clusters putatively required for synthesis of sphingolipid metabolism inhibitors in phylogenetically diverse species of the filamentous fungus Fusarium.</title>
        <authorList>
            <person name="Kim H.-S."/>
            <person name="Busman M."/>
            <person name="Brown D.W."/>
            <person name="Divon H."/>
            <person name="Uhlig S."/>
            <person name="Proctor R.H."/>
        </authorList>
    </citation>
    <scope>NUCLEOTIDE SEQUENCE [LARGE SCALE GENOMIC DNA]</scope>
    <source>
        <strain evidence="2 3">NRRL 20693</strain>
    </source>
</reference>
<keyword evidence="3" id="KW-1185">Reference proteome</keyword>
<evidence type="ECO:0000313" key="3">
    <source>
        <dbReference type="Proteomes" id="UP000567885"/>
    </source>
</evidence>
<dbReference type="Proteomes" id="UP000567885">
    <property type="component" value="Unassembled WGS sequence"/>
</dbReference>
<dbReference type="OrthoDB" id="5227693at2759"/>
<dbReference type="AlphaFoldDB" id="A0A8H5X3I6"/>
<organism evidence="2 3">
    <name type="scientific">Fusarium heterosporum</name>
    <dbReference type="NCBI Taxonomy" id="42747"/>
    <lineage>
        <taxon>Eukaryota</taxon>
        <taxon>Fungi</taxon>
        <taxon>Dikarya</taxon>
        <taxon>Ascomycota</taxon>
        <taxon>Pezizomycotina</taxon>
        <taxon>Sordariomycetes</taxon>
        <taxon>Hypocreomycetidae</taxon>
        <taxon>Hypocreales</taxon>
        <taxon>Nectriaceae</taxon>
        <taxon>Fusarium</taxon>
        <taxon>Fusarium heterosporum species complex</taxon>
    </lineage>
</organism>
<feature type="region of interest" description="Disordered" evidence="1">
    <location>
        <begin position="210"/>
        <end position="280"/>
    </location>
</feature>
<dbReference type="EMBL" id="JAAGWQ010000009">
    <property type="protein sequence ID" value="KAF5679804.1"/>
    <property type="molecule type" value="Genomic_DNA"/>
</dbReference>
<evidence type="ECO:0000256" key="1">
    <source>
        <dbReference type="SAM" id="MobiDB-lite"/>
    </source>
</evidence>
<protein>
    <submittedName>
        <fullName evidence="2">Modin</fullName>
    </submittedName>
</protein>
<accession>A0A8H5X3I6</accession>
<name>A0A8H5X3I6_FUSHE</name>
<gene>
    <name evidence="2" type="ORF">FHETE_695</name>
</gene>
<proteinExistence type="predicted"/>
<evidence type="ECO:0000313" key="2">
    <source>
        <dbReference type="EMBL" id="KAF5679804.1"/>
    </source>
</evidence>
<feature type="compositionally biased region" description="Polar residues" evidence="1">
    <location>
        <begin position="234"/>
        <end position="252"/>
    </location>
</feature>